<dbReference type="Proteomes" id="UP000001861">
    <property type="component" value="Unassembled WGS sequence"/>
</dbReference>
<protein>
    <submittedName>
        <fullName evidence="3">Uncharacterized protein</fullName>
    </submittedName>
</protein>
<reference evidence="3 4" key="1">
    <citation type="journal article" date="2010" name="Proc. Natl. Acad. Sci. U.S.A.">
        <title>Insights into evolution of multicellular fungi from the assembled chromosomes of the mushroom Coprinopsis cinerea (Coprinus cinereus).</title>
        <authorList>
            <person name="Stajich J.E."/>
            <person name="Wilke S.K."/>
            <person name="Ahren D."/>
            <person name="Au C.H."/>
            <person name="Birren B.W."/>
            <person name="Borodovsky M."/>
            <person name="Burns C."/>
            <person name="Canback B."/>
            <person name="Casselton L.A."/>
            <person name="Cheng C.K."/>
            <person name="Deng J."/>
            <person name="Dietrich F.S."/>
            <person name="Fargo D.C."/>
            <person name="Farman M.L."/>
            <person name="Gathman A.C."/>
            <person name="Goldberg J."/>
            <person name="Guigo R."/>
            <person name="Hoegger P.J."/>
            <person name="Hooker J.B."/>
            <person name="Huggins A."/>
            <person name="James T.Y."/>
            <person name="Kamada T."/>
            <person name="Kilaru S."/>
            <person name="Kodira C."/>
            <person name="Kues U."/>
            <person name="Kupfer D."/>
            <person name="Kwan H.S."/>
            <person name="Lomsadze A."/>
            <person name="Li W."/>
            <person name="Lilly W.W."/>
            <person name="Ma L.J."/>
            <person name="Mackey A.J."/>
            <person name="Manning G."/>
            <person name="Martin F."/>
            <person name="Muraguchi H."/>
            <person name="Natvig D.O."/>
            <person name="Palmerini H."/>
            <person name="Ramesh M.A."/>
            <person name="Rehmeyer C.J."/>
            <person name="Roe B.A."/>
            <person name="Shenoy N."/>
            <person name="Stanke M."/>
            <person name="Ter-Hovhannisyan V."/>
            <person name="Tunlid A."/>
            <person name="Velagapudi R."/>
            <person name="Vision T.J."/>
            <person name="Zeng Q."/>
            <person name="Zolan M.E."/>
            <person name="Pukkila P.J."/>
        </authorList>
    </citation>
    <scope>NUCLEOTIDE SEQUENCE [LARGE SCALE GENOMIC DNA]</scope>
    <source>
        <strain evidence="4">Okayama-7 / 130 / ATCC MYA-4618 / FGSC 9003</strain>
    </source>
</reference>
<dbReference type="RefSeq" id="XP_001829833.1">
    <property type="nucleotide sequence ID" value="XM_001829781.1"/>
</dbReference>
<feature type="region of interest" description="Disordered" evidence="1">
    <location>
        <begin position="203"/>
        <end position="260"/>
    </location>
</feature>
<feature type="signal peptide" evidence="2">
    <location>
        <begin position="1"/>
        <end position="23"/>
    </location>
</feature>
<dbReference type="Pfam" id="PF19287">
    <property type="entry name" value="DUF5910"/>
    <property type="match status" value="1"/>
</dbReference>
<dbReference type="OrthoDB" id="3017589at2759"/>
<organism evidence="3 4">
    <name type="scientific">Coprinopsis cinerea (strain Okayama-7 / 130 / ATCC MYA-4618 / FGSC 9003)</name>
    <name type="common">Inky cap fungus</name>
    <name type="synonym">Hormographiella aspergillata</name>
    <dbReference type="NCBI Taxonomy" id="240176"/>
    <lineage>
        <taxon>Eukaryota</taxon>
        <taxon>Fungi</taxon>
        <taxon>Dikarya</taxon>
        <taxon>Basidiomycota</taxon>
        <taxon>Agaricomycotina</taxon>
        <taxon>Agaricomycetes</taxon>
        <taxon>Agaricomycetidae</taxon>
        <taxon>Agaricales</taxon>
        <taxon>Agaricineae</taxon>
        <taxon>Psathyrellaceae</taxon>
        <taxon>Coprinopsis</taxon>
    </lineage>
</organism>
<keyword evidence="2" id="KW-0732">Signal</keyword>
<evidence type="ECO:0000256" key="2">
    <source>
        <dbReference type="SAM" id="SignalP"/>
    </source>
</evidence>
<dbReference type="eggNOG" id="ENOG502SW92">
    <property type="taxonomic scope" value="Eukaryota"/>
</dbReference>
<dbReference type="AlphaFoldDB" id="A8N4G5"/>
<sequence>MSILSKSLAVFLLVSSIVVSVEGNPMPTITIGYRMVNKDAAEAYKKNGNKLSFLASAGGQQLGPGAYVSPAPGEWVGEMQCFIQAKASEWANAPKVWVPQVGIESIENGRAICGTPLFWEKNRANREEYIKKKGSTPANTVLFSHIENDPKKAPGPKLQMLIPPAVANDPKYDIRIYCFPTGDPKIPKDRVSWESWGIKDYGQECNSGSSSRSPSPAGSGSRSSTPPPKAGSPRSSSPKSGSRSPSPGPSKKKRDLSSSLDLETRAMLALERRALQRRALRRALEDEIYN</sequence>
<dbReference type="KEGG" id="cci:CC1G_06042"/>
<dbReference type="GeneID" id="6006270"/>
<evidence type="ECO:0000313" key="3">
    <source>
        <dbReference type="EMBL" id="EAU92055.1"/>
    </source>
</evidence>
<feature type="chain" id="PRO_5002726196" evidence="2">
    <location>
        <begin position="24"/>
        <end position="290"/>
    </location>
</feature>
<dbReference type="EMBL" id="AACS02000003">
    <property type="protein sequence ID" value="EAU92055.1"/>
    <property type="molecule type" value="Genomic_DNA"/>
</dbReference>
<keyword evidence="4" id="KW-1185">Reference proteome</keyword>
<dbReference type="VEuPathDB" id="FungiDB:CC1G_06042"/>
<gene>
    <name evidence="3" type="ORF">CC1G_06042</name>
</gene>
<dbReference type="InterPro" id="IPR045564">
    <property type="entry name" value="DUF5910"/>
</dbReference>
<feature type="compositionally biased region" description="Low complexity" evidence="1">
    <location>
        <begin position="207"/>
        <end position="224"/>
    </location>
</feature>
<evidence type="ECO:0000256" key="1">
    <source>
        <dbReference type="SAM" id="MobiDB-lite"/>
    </source>
</evidence>
<comment type="caution">
    <text evidence="3">The sequence shown here is derived from an EMBL/GenBank/DDBJ whole genome shotgun (WGS) entry which is preliminary data.</text>
</comment>
<accession>A8N4G5</accession>
<evidence type="ECO:0000313" key="4">
    <source>
        <dbReference type="Proteomes" id="UP000001861"/>
    </source>
</evidence>
<feature type="compositionally biased region" description="Low complexity" evidence="1">
    <location>
        <begin position="231"/>
        <end position="245"/>
    </location>
</feature>
<dbReference type="OMA" id="KINENHK"/>
<dbReference type="InParanoid" id="A8N4G5"/>
<proteinExistence type="predicted"/>
<name>A8N4G5_COPC7</name>